<organism evidence="2 3">
    <name type="scientific">Coemansia javaensis</name>
    <dbReference type="NCBI Taxonomy" id="2761396"/>
    <lineage>
        <taxon>Eukaryota</taxon>
        <taxon>Fungi</taxon>
        <taxon>Fungi incertae sedis</taxon>
        <taxon>Zoopagomycota</taxon>
        <taxon>Kickxellomycotina</taxon>
        <taxon>Kickxellomycetes</taxon>
        <taxon>Kickxellales</taxon>
        <taxon>Kickxellaceae</taxon>
        <taxon>Coemansia</taxon>
    </lineage>
</organism>
<comment type="caution">
    <text evidence="2">The sequence shown here is derived from an EMBL/GenBank/DDBJ whole genome shotgun (WGS) entry which is preliminary data.</text>
</comment>
<keyword evidence="3" id="KW-1185">Reference proteome</keyword>
<gene>
    <name evidence="2" type="ORF">H4R18_002702</name>
</gene>
<proteinExistence type="predicted"/>
<dbReference type="InterPro" id="IPR029058">
    <property type="entry name" value="AB_hydrolase_fold"/>
</dbReference>
<dbReference type="EMBL" id="JANBUL010000095">
    <property type="protein sequence ID" value="KAJ2781697.1"/>
    <property type="molecule type" value="Genomic_DNA"/>
</dbReference>
<accession>A0A9W8HCA5</accession>
<sequence>MDVVRRVYDGARAGQRIVANIYRPRTPAQSGQPLTLLLAHANGFHKELWEPTLERLFAHADDRWAIAEAIALDGYNHGDSAALNREFIIGETSSSWFLCARDILTVLRQLQSPHPIVGIGHSWGATSLLLAELISPQTFAALIATDPILYTAPEPNTEVVKMTNRRRAEWADEAAARKYFESHPFFSAWDSRILDRHIRHGLEPVNAGDGAPRPRLVLKCRPSCESAVYTGALHSSVFATRNLWRIQCPTAFLTGEKSVPTPPRHIAAITRDIPDCTRAVMPAAGHLLVHEAPDATADHYIEFLARFAPKMHGHKPKF</sequence>
<reference evidence="2" key="1">
    <citation type="submission" date="2022-07" db="EMBL/GenBank/DDBJ databases">
        <title>Phylogenomic reconstructions and comparative analyses of Kickxellomycotina fungi.</title>
        <authorList>
            <person name="Reynolds N.K."/>
            <person name="Stajich J.E."/>
            <person name="Barry K."/>
            <person name="Grigoriev I.V."/>
            <person name="Crous P."/>
            <person name="Smith M.E."/>
        </authorList>
    </citation>
    <scope>NUCLEOTIDE SEQUENCE</scope>
    <source>
        <strain evidence="2">NBRC 105414</strain>
    </source>
</reference>
<dbReference type="OrthoDB" id="94039at2759"/>
<name>A0A9W8HCA5_9FUNG</name>
<dbReference type="InterPro" id="IPR000073">
    <property type="entry name" value="AB_hydrolase_1"/>
</dbReference>
<dbReference type="Pfam" id="PF12697">
    <property type="entry name" value="Abhydrolase_6"/>
    <property type="match status" value="1"/>
</dbReference>
<dbReference type="Gene3D" id="3.40.50.1820">
    <property type="entry name" value="alpha/beta hydrolase"/>
    <property type="match status" value="1"/>
</dbReference>
<evidence type="ECO:0000313" key="3">
    <source>
        <dbReference type="Proteomes" id="UP001140217"/>
    </source>
</evidence>
<evidence type="ECO:0000259" key="1">
    <source>
        <dbReference type="Pfam" id="PF12697"/>
    </source>
</evidence>
<feature type="domain" description="AB hydrolase-1" evidence="1">
    <location>
        <begin position="36"/>
        <end position="298"/>
    </location>
</feature>
<dbReference type="InterPro" id="IPR050266">
    <property type="entry name" value="AB_hydrolase_sf"/>
</dbReference>
<dbReference type="SUPFAM" id="SSF53474">
    <property type="entry name" value="alpha/beta-Hydrolases"/>
    <property type="match status" value="1"/>
</dbReference>
<dbReference type="AlphaFoldDB" id="A0A9W8HCA5"/>
<dbReference type="Proteomes" id="UP001140217">
    <property type="component" value="Unassembled WGS sequence"/>
</dbReference>
<evidence type="ECO:0000313" key="2">
    <source>
        <dbReference type="EMBL" id="KAJ2781697.1"/>
    </source>
</evidence>
<dbReference type="PANTHER" id="PTHR43798">
    <property type="entry name" value="MONOACYLGLYCEROL LIPASE"/>
    <property type="match status" value="1"/>
</dbReference>
<protein>
    <recommendedName>
        <fullName evidence="1">AB hydrolase-1 domain-containing protein</fullName>
    </recommendedName>
</protein>